<dbReference type="InterPro" id="IPR057023">
    <property type="entry name" value="PTP-SAK"/>
</dbReference>
<reference evidence="4 5" key="1">
    <citation type="journal article" date="2012" name="BMC Genomics">
        <title>Comparative genomics of the white-rot fungi, Phanerochaete carnosa and P. chrysosporium, to elucidate the genetic basis of the distinct wood types they colonize.</title>
        <authorList>
            <person name="Suzuki H."/>
            <person name="MacDonald J."/>
            <person name="Syed K."/>
            <person name="Salamov A."/>
            <person name="Hori C."/>
            <person name="Aerts A."/>
            <person name="Henrissat B."/>
            <person name="Wiebenga A."/>
            <person name="vanKuyk P.A."/>
            <person name="Barry K."/>
            <person name="Lindquist E."/>
            <person name="LaButti K."/>
            <person name="Lapidus A."/>
            <person name="Lucas S."/>
            <person name="Coutinho P."/>
            <person name="Gong Y."/>
            <person name="Samejima M."/>
            <person name="Mahadevan R."/>
            <person name="Abou-Zaid M."/>
            <person name="de Vries R.P."/>
            <person name="Igarashi K."/>
            <person name="Yadav J.S."/>
            <person name="Grigoriev I.V."/>
            <person name="Master E.R."/>
        </authorList>
    </citation>
    <scope>NUCLEOTIDE SEQUENCE [LARGE SCALE GENOMIC DNA]</scope>
    <source>
        <strain evidence="4 5">HHB-10118-sp</strain>
    </source>
</reference>
<dbReference type="PANTHER" id="PTHR23339">
    <property type="entry name" value="TYROSINE SPECIFIC PROTEIN PHOSPHATASE AND DUAL SPECIFICITY PROTEIN PHOSPHATASE"/>
    <property type="match status" value="1"/>
</dbReference>
<feature type="region of interest" description="Disordered" evidence="2">
    <location>
        <begin position="113"/>
        <end position="134"/>
    </location>
</feature>
<dbReference type="PROSITE" id="PS50056">
    <property type="entry name" value="TYR_PHOSPHATASE_2"/>
    <property type="match status" value="1"/>
</dbReference>
<dbReference type="InParanoid" id="K5UVJ2"/>
<dbReference type="Pfam" id="PF22784">
    <property type="entry name" value="PTP-SAK"/>
    <property type="match status" value="1"/>
</dbReference>
<dbReference type="GO" id="GO:0016791">
    <property type="term" value="F:phosphatase activity"/>
    <property type="evidence" value="ECO:0007669"/>
    <property type="project" value="UniProtKB-ARBA"/>
</dbReference>
<dbReference type="EMBL" id="JH930473">
    <property type="protein sequence ID" value="EKM54046.1"/>
    <property type="molecule type" value="Genomic_DNA"/>
</dbReference>
<feature type="domain" description="Tyrosine specific protein phosphatases" evidence="3">
    <location>
        <begin position="560"/>
        <end position="590"/>
    </location>
</feature>
<dbReference type="GeneID" id="18912902"/>
<keyword evidence="1" id="KW-0378">Hydrolase</keyword>
<feature type="compositionally biased region" description="Basic and acidic residues" evidence="2">
    <location>
        <begin position="123"/>
        <end position="134"/>
    </location>
</feature>
<evidence type="ECO:0000313" key="5">
    <source>
        <dbReference type="Proteomes" id="UP000008370"/>
    </source>
</evidence>
<dbReference type="HOGENOM" id="CLU_019420_1_0_1"/>
<dbReference type="SUPFAM" id="SSF52799">
    <property type="entry name" value="(Phosphotyrosine protein) phosphatases II"/>
    <property type="match status" value="1"/>
</dbReference>
<dbReference type="InterPro" id="IPR029021">
    <property type="entry name" value="Prot-tyrosine_phosphatase-like"/>
</dbReference>
<evidence type="ECO:0000259" key="3">
    <source>
        <dbReference type="PROSITE" id="PS50056"/>
    </source>
</evidence>
<dbReference type="AlphaFoldDB" id="K5UVJ2"/>
<evidence type="ECO:0000313" key="4">
    <source>
        <dbReference type="EMBL" id="EKM54046.1"/>
    </source>
</evidence>
<dbReference type="InterPro" id="IPR000387">
    <property type="entry name" value="Tyr_Pase_dom"/>
</dbReference>
<sequence length="707" mass="76368">MECSGSQQRRRSASIGFSQFQISFPHSTATPAEANDVQANGFHNACEGRPRPTLVSRGRLKSGRHQIWLMAFQIRSADLFLLDDRPASSTTAPASQALEGLVPMAVGLLVARIPTPSSPDDDTTYRDDTEKGEVETRWTPSEILLAAQLGVLASQHHRSEYSCQKHGPKGAPTAYVPLSLQFPDHFQQLLEQQAAYADRQAWWPSRKPATPHDPDERDLRCHEPAIIRHMPSPSTLQEDLLNAISSSLMPQAKVPSSNTEPIPPIKTSQTHPLNISMLIPPEMLSVIAAHLTQPIAPSPTMFDLPLSCQLHRSIPLPLYRTLTMPGPGTKPESVTDLPVPAIRKALRPNSTSFVSLLWNQKLVRKAAVFSAPIKSSHATHSAQHTVSVASAVVTMGARPNSVGLPPVRGAPTPAYVWSRTSTDEKIGQGLTNVMPAADVSRARYERPSAMRRRSAAAASLDRPPRLLGNLFLSSCPGKKVRLNGPVNGRGGVYRDLRQDLKRIKELGVGCVVCCLDDDELQYLGAPWEEYAQTADELRLDVLRIPTPEGLAPADAAVLDAHLARLIDAYTLRGIPVLVHCRGGVGRAGLVACCWALKLGLCGWLETPPRASRLSCTAPEDLDDVPPHDAPGAGAGAGGAVRHDTLRLVERAIALVRRRRSAKAVETFEQVRFLAAYVDHVRGAAAAAAAAAQASSAALLDRDIIGAR</sequence>
<protein>
    <recommendedName>
        <fullName evidence="3">Tyrosine specific protein phosphatases domain-containing protein</fullName>
    </recommendedName>
</protein>
<proteinExistence type="predicted"/>
<dbReference type="STRING" id="650164.K5UVJ2"/>
<dbReference type="OrthoDB" id="266663at2759"/>
<gene>
    <name evidence="4" type="ORF">PHACADRAFT_209872</name>
</gene>
<keyword evidence="5" id="KW-1185">Reference proteome</keyword>
<dbReference type="RefSeq" id="XP_007396749.1">
    <property type="nucleotide sequence ID" value="XM_007396687.1"/>
</dbReference>
<accession>K5UVJ2</accession>
<evidence type="ECO:0000256" key="1">
    <source>
        <dbReference type="ARBA" id="ARBA00022801"/>
    </source>
</evidence>
<name>K5UVJ2_PHACS</name>
<organism evidence="4 5">
    <name type="scientific">Phanerochaete carnosa (strain HHB-10118-sp)</name>
    <name type="common">White-rot fungus</name>
    <name type="synonym">Peniophora carnosa</name>
    <dbReference type="NCBI Taxonomy" id="650164"/>
    <lineage>
        <taxon>Eukaryota</taxon>
        <taxon>Fungi</taxon>
        <taxon>Dikarya</taxon>
        <taxon>Basidiomycota</taxon>
        <taxon>Agaricomycotina</taxon>
        <taxon>Agaricomycetes</taxon>
        <taxon>Polyporales</taxon>
        <taxon>Phanerochaetaceae</taxon>
        <taxon>Phanerochaete</taxon>
    </lineage>
</organism>
<dbReference type="Gene3D" id="3.90.190.10">
    <property type="entry name" value="Protein tyrosine phosphatase superfamily"/>
    <property type="match status" value="1"/>
</dbReference>
<dbReference type="Proteomes" id="UP000008370">
    <property type="component" value="Unassembled WGS sequence"/>
</dbReference>
<dbReference type="KEGG" id="pco:PHACADRAFT_209872"/>
<dbReference type="InterPro" id="IPR050561">
    <property type="entry name" value="PTP"/>
</dbReference>
<evidence type="ECO:0000256" key="2">
    <source>
        <dbReference type="SAM" id="MobiDB-lite"/>
    </source>
</evidence>